<dbReference type="PROSITE" id="PS00383">
    <property type="entry name" value="TYR_PHOSPHATASE_1"/>
    <property type="match status" value="1"/>
</dbReference>
<feature type="chain" id="PRO_5038356436" evidence="2">
    <location>
        <begin position="19"/>
        <end position="300"/>
    </location>
</feature>
<dbReference type="InterPro" id="IPR029021">
    <property type="entry name" value="Prot-tyrosine_phosphatase-like"/>
</dbReference>
<comment type="similarity">
    <text evidence="1">Belongs to the protein-tyrosine phosphatase family.</text>
</comment>
<reference evidence="3 4" key="1">
    <citation type="submission" date="2020-07" db="EMBL/GenBank/DDBJ databases">
        <title>Draft genome sequence of four isobutane-metabolizing strains capable of cometabolically degrading diverse ether contaminants.</title>
        <authorList>
            <person name="Chen W."/>
            <person name="Faulkner N."/>
            <person name="Smith C."/>
            <person name="Hyman M."/>
        </authorList>
    </citation>
    <scope>NUCLEOTIDE SEQUENCE [LARGE SCALE GENOMIC DNA]</scope>
    <source>
        <strain evidence="3 4">2A</strain>
    </source>
</reference>
<dbReference type="Proteomes" id="UP000515498">
    <property type="component" value="Chromosome"/>
</dbReference>
<protein>
    <submittedName>
        <fullName evidence="3">Tyrosine-protein phosphatase</fullName>
    </submittedName>
</protein>
<dbReference type="PANTHER" id="PTHR31126">
    <property type="entry name" value="TYROSINE-PROTEIN PHOSPHATASE"/>
    <property type="match status" value="1"/>
</dbReference>
<accession>A0A7G8PB39</accession>
<gene>
    <name evidence="3" type="ORF">HZU40_25710</name>
</gene>
<dbReference type="InterPro" id="IPR016130">
    <property type="entry name" value="Tyr_Pase_AS"/>
</dbReference>
<sequence length="300" mass="31842">MPTSVRVRYILVAAIATAGPLWGSIAQPTATLGAVAVAVAEPSRPSDMPAPTPRLASVDNFRDVAGPDAGYPTASGTHMRRGVIYRSSALRPDVTDAQVLDGLQLTHDYDLRTTAEIADSPDIVPPGTTYVHLNIIGDQNPIPTMADLSPDSARQLLIDQNKVFVDDAGERERFGELLRSLATNPDPQVFHCTSGKDRTGWTAAVLQTLAGVSPDDVMNDYLLTNEYSRQSIDAGAEAATQAYGAEAGAGTRVILGVFPEALQAGLDQVRARYGTMERYVAEGLGLDPATIAALKKKLTV</sequence>
<dbReference type="Gene3D" id="3.90.190.10">
    <property type="entry name" value="Protein tyrosine phosphatase superfamily"/>
    <property type="match status" value="1"/>
</dbReference>
<keyword evidence="2" id="KW-0732">Signal</keyword>
<proteinExistence type="inferred from homology"/>
<evidence type="ECO:0000256" key="2">
    <source>
        <dbReference type="SAM" id="SignalP"/>
    </source>
</evidence>
<dbReference type="EMBL" id="CP059894">
    <property type="protein sequence ID" value="QNJ91555.1"/>
    <property type="molecule type" value="Genomic_DNA"/>
</dbReference>
<evidence type="ECO:0000256" key="1">
    <source>
        <dbReference type="ARBA" id="ARBA00009580"/>
    </source>
</evidence>
<dbReference type="InterPro" id="IPR026893">
    <property type="entry name" value="Tyr/Ser_Pase_IphP-type"/>
</dbReference>
<feature type="signal peptide" evidence="2">
    <location>
        <begin position="1"/>
        <end position="18"/>
    </location>
</feature>
<dbReference type="SUPFAM" id="SSF52799">
    <property type="entry name" value="(Phosphotyrosine protein) phosphatases II"/>
    <property type="match status" value="1"/>
</dbReference>
<dbReference type="GO" id="GO:0004721">
    <property type="term" value="F:phosphoprotein phosphatase activity"/>
    <property type="evidence" value="ECO:0007669"/>
    <property type="project" value="InterPro"/>
</dbReference>
<dbReference type="AlphaFoldDB" id="A0A7G8PB39"/>
<dbReference type="RefSeq" id="WP_187096256.1">
    <property type="nucleotide sequence ID" value="NZ_CP059894.1"/>
</dbReference>
<dbReference type="PANTHER" id="PTHR31126:SF1">
    <property type="entry name" value="TYROSINE SPECIFIC PROTEIN PHOSPHATASES DOMAIN-CONTAINING PROTEIN"/>
    <property type="match status" value="1"/>
</dbReference>
<dbReference type="KEGG" id="mflu:HZU40_25710"/>
<dbReference type="Pfam" id="PF13350">
    <property type="entry name" value="Y_phosphatase3"/>
    <property type="match status" value="1"/>
</dbReference>
<name>A0A7G8PB39_9MYCO</name>
<evidence type="ECO:0000313" key="3">
    <source>
        <dbReference type="EMBL" id="QNJ91555.1"/>
    </source>
</evidence>
<organism evidence="3 4">
    <name type="scientific">Mycolicibacterium fluoranthenivorans</name>
    <dbReference type="NCBI Taxonomy" id="258505"/>
    <lineage>
        <taxon>Bacteria</taxon>
        <taxon>Bacillati</taxon>
        <taxon>Actinomycetota</taxon>
        <taxon>Actinomycetes</taxon>
        <taxon>Mycobacteriales</taxon>
        <taxon>Mycobacteriaceae</taxon>
        <taxon>Mycolicibacterium</taxon>
    </lineage>
</organism>
<evidence type="ECO:0000313" key="4">
    <source>
        <dbReference type="Proteomes" id="UP000515498"/>
    </source>
</evidence>